<evidence type="ECO:0000313" key="2">
    <source>
        <dbReference type="Proteomes" id="UP001152320"/>
    </source>
</evidence>
<evidence type="ECO:0000313" key="1">
    <source>
        <dbReference type="EMBL" id="KAJ8038765.1"/>
    </source>
</evidence>
<accession>A0A9Q1C5W5</accession>
<gene>
    <name evidence="1" type="ORF">HOLleu_16287</name>
</gene>
<protein>
    <recommendedName>
        <fullName evidence="3">Chromo domain-containing protein</fullName>
    </recommendedName>
</protein>
<reference evidence="1" key="1">
    <citation type="submission" date="2021-10" db="EMBL/GenBank/DDBJ databases">
        <title>Tropical sea cucumber genome reveals ecological adaptation and Cuvierian tubules defense mechanism.</title>
        <authorList>
            <person name="Chen T."/>
        </authorList>
    </citation>
    <scope>NUCLEOTIDE SEQUENCE</scope>
    <source>
        <strain evidence="1">Nanhai2018</strain>
        <tissue evidence="1">Muscle</tissue>
    </source>
</reference>
<keyword evidence="2" id="KW-1185">Reference proteome</keyword>
<dbReference type="EMBL" id="JAIZAY010000007">
    <property type="protein sequence ID" value="KAJ8038765.1"/>
    <property type="molecule type" value="Genomic_DNA"/>
</dbReference>
<comment type="caution">
    <text evidence="1">The sequence shown here is derived from an EMBL/GenBank/DDBJ whole genome shotgun (WGS) entry which is preliminary data.</text>
</comment>
<name>A0A9Q1C5W5_HOLLE</name>
<proteinExistence type="predicted"/>
<dbReference type="OrthoDB" id="5979271at2759"/>
<evidence type="ECO:0008006" key="3">
    <source>
        <dbReference type="Google" id="ProtNLM"/>
    </source>
</evidence>
<organism evidence="1 2">
    <name type="scientific">Holothuria leucospilota</name>
    <name type="common">Black long sea cucumber</name>
    <name type="synonym">Mertensiothuria leucospilota</name>
    <dbReference type="NCBI Taxonomy" id="206669"/>
    <lineage>
        <taxon>Eukaryota</taxon>
        <taxon>Metazoa</taxon>
        <taxon>Echinodermata</taxon>
        <taxon>Eleutherozoa</taxon>
        <taxon>Echinozoa</taxon>
        <taxon>Holothuroidea</taxon>
        <taxon>Aspidochirotacea</taxon>
        <taxon>Aspidochirotida</taxon>
        <taxon>Holothuriidae</taxon>
        <taxon>Holothuria</taxon>
    </lineage>
</organism>
<dbReference type="AlphaFoldDB" id="A0A9Q1C5W5"/>
<sequence>MEGSQRRSKRITTRIDYKALSEGPKIPHRTRKQQGKVSWSTSTFFPIEILDEDVVNDIPHVLVHYVDWDDHYNEWKPLGEILRIPNEYIFSNPEGTSLFYLQLATTIKENLHIHRKTDSLVVIRLPIQRESFEEIKRCGHCNLQNWYELSKLSDLNDLLGISWHFRVINQNRDFAFIVDGTVRYRLLEKRPLIEFEPANGHPIYKHRGYLLVFKFVRDRGNALTLVNFMDHN</sequence>
<dbReference type="InterPro" id="IPR016197">
    <property type="entry name" value="Chromo-like_dom_sf"/>
</dbReference>
<dbReference type="SUPFAM" id="SSF54160">
    <property type="entry name" value="Chromo domain-like"/>
    <property type="match status" value="1"/>
</dbReference>
<dbReference type="Proteomes" id="UP001152320">
    <property type="component" value="Chromosome 7"/>
</dbReference>